<evidence type="ECO:0000259" key="4">
    <source>
        <dbReference type="PROSITE" id="PS51186"/>
    </source>
</evidence>
<comment type="similarity">
    <text evidence="3">Belongs to the acetyltransferase family. RimJ subfamily.</text>
</comment>
<keyword evidence="6" id="KW-1185">Reference proteome</keyword>
<gene>
    <name evidence="5" type="ORF">GCM10022204_13730</name>
</gene>
<evidence type="ECO:0000256" key="2">
    <source>
        <dbReference type="ARBA" id="ARBA00023315"/>
    </source>
</evidence>
<dbReference type="InterPro" id="IPR016181">
    <property type="entry name" value="Acyl_CoA_acyltransferase"/>
</dbReference>
<evidence type="ECO:0000313" key="5">
    <source>
        <dbReference type="EMBL" id="GAA3698619.1"/>
    </source>
</evidence>
<evidence type="ECO:0000256" key="1">
    <source>
        <dbReference type="ARBA" id="ARBA00022679"/>
    </source>
</evidence>
<dbReference type="Gene3D" id="3.40.630.30">
    <property type="match status" value="1"/>
</dbReference>
<dbReference type="SUPFAM" id="SSF55729">
    <property type="entry name" value="Acyl-CoA N-acyltransferases (Nat)"/>
    <property type="match status" value="1"/>
</dbReference>
<organism evidence="5 6">
    <name type="scientific">Microlunatus aurantiacus</name>
    <dbReference type="NCBI Taxonomy" id="446786"/>
    <lineage>
        <taxon>Bacteria</taxon>
        <taxon>Bacillati</taxon>
        <taxon>Actinomycetota</taxon>
        <taxon>Actinomycetes</taxon>
        <taxon>Propionibacteriales</taxon>
        <taxon>Propionibacteriaceae</taxon>
        <taxon>Microlunatus</taxon>
    </lineage>
</organism>
<proteinExistence type="inferred from homology"/>
<accession>A0ABP7D3F1</accession>
<dbReference type="InterPro" id="IPR000182">
    <property type="entry name" value="GNAT_dom"/>
</dbReference>
<reference evidence="6" key="1">
    <citation type="journal article" date="2019" name="Int. J. Syst. Evol. Microbiol.">
        <title>The Global Catalogue of Microorganisms (GCM) 10K type strain sequencing project: providing services to taxonomists for standard genome sequencing and annotation.</title>
        <authorList>
            <consortium name="The Broad Institute Genomics Platform"/>
            <consortium name="The Broad Institute Genome Sequencing Center for Infectious Disease"/>
            <person name="Wu L."/>
            <person name="Ma J."/>
        </authorList>
    </citation>
    <scope>NUCLEOTIDE SEQUENCE [LARGE SCALE GENOMIC DNA]</scope>
    <source>
        <strain evidence="6">JCM 16548</strain>
    </source>
</reference>
<dbReference type="EMBL" id="BAAAYX010000003">
    <property type="protein sequence ID" value="GAA3698619.1"/>
    <property type="molecule type" value="Genomic_DNA"/>
</dbReference>
<dbReference type="Pfam" id="PF13302">
    <property type="entry name" value="Acetyltransf_3"/>
    <property type="match status" value="1"/>
</dbReference>
<name>A0ABP7D3F1_9ACTN</name>
<keyword evidence="1" id="KW-0808">Transferase</keyword>
<keyword evidence="2" id="KW-0012">Acyltransferase</keyword>
<dbReference type="PROSITE" id="PS51186">
    <property type="entry name" value="GNAT"/>
    <property type="match status" value="1"/>
</dbReference>
<evidence type="ECO:0000256" key="3">
    <source>
        <dbReference type="ARBA" id="ARBA00038502"/>
    </source>
</evidence>
<dbReference type="Proteomes" id="UP001500051">
    <property type="component" value="Unassembled WGS sequence"/>
</dbReference>
<sequence>MTAPSVGVRVVSVDDVPELTALVAQNLEFLAPWDPLRARDYATEAAQHRLVVESLERHVADLIVPLVITEDGRIVGRITVNNIVRGPFQSAHLGYWVSEDHNGRGVATAAVAVTVDLAFHTYGLHRLQAATLVHNLGSQRVLQRNGFTLIGPAPRYLQIAGRWQDHLLFQHVAPS</sequence>
<protein>
    <submittedName>
        <fullName evidence="5">GNAT family protein</fullName>
    </submittedName>
</protein>
<dbReference type="PANTHER" id="PTHR43792:SF8">
    <property type="entry name" value="[RIBOSOMAL PROTEIN US5]-ALANINE N-ACETYLTRANSFERASE"/>
    <property type="match status" value="1"/>
</dbReference>
<dbReference type="RefSeq" id="WP_344811565.1">
    <property type="nucleotide sequence ID" value="NZ_BAAAYX010000003.1"/>
</dbReference>
<dbReference type="InterPro" id="IPR051531">
    <property type="entry name" value="N-acetyltransferase"/>
</dbReference>
<dbReference type="PANTHER" id="PTHR43792">
    <property type="entry name" value="GNAT FAMILY, PUTATIVE (AFU_ORTHOLOGUE AFUA_3G00765)-RELATED-RELATED"/>
    <property type="match status" value="1"/>
</dbReference>
<feature type="domain" description="N-acetyltransferase" evidence="4">
    <location>
        <begin position="6"/>
        <end position="174"/>
    </location>
</feature>
<evidence type="ECO:0000313" key="6">
    <source>
        <dbReference type="Proteomes" id="UP001500051"/>
    </source>
</evidence>
<comment type="caution">
    <text evidence="5">The sequence shown here is derived from an EMBL/GenBank/DDBJ whole genome shotgun (WGS) entry which is preliminary data.</text>
</comment>